<evidence type="ECO:0000256" key="12">
    <source>
        <dbReference type="SAM" id="MobiDB-lite"/>
    </source>
</evidence>
<keyword evidence="2" id="KW-0719">Serine esterase</keyword>
<name>A0A9N9SHX5_PHACE</name>
<reference evidence="14" key="1">
    <citation type="submission" date="2022-01" db="EMBL/GenBank/DDBJ databases">
        <authorList>
            <person name="King R."/>
        </authorList>
    </citation>
    <scope>NUCLEOTIDE SEQUENCE</scope>
</reference>
<evidence type="ECO:0000256" key="9">
    <source>
        <dbReference type="ARBA" id="ARBA00023180"/>
    </source>
</evidence>
<evidence type="ECO:0000256" key="2">
    <source>
        <dbReference type="ARBA" id="ARBA00022487"/>
    </source>
</evidence>
<evidence type="ECO:0000256" key="3">
    <source>
        <dbReference type="ARBA" id="ARBA00022723"/>
    </source>
</evidence>
<dbReference type="AlphaFoldDB" id="A0A9N9SHX5"/>
<dbReference type="EMBL" id="OU896713">
    <property type="protein sequence ID" value="CAG9823989.1"/>
    <property type="molecule type" value="Genomic_DNA"/>
</dbReference>
<dbReference type="EC" id="3.1.1.-" evidence="11"/>
<dbReference type="PROSITE" id="PS50950">
    <property type="entry name" value="ZF_THAP"/>
    <property type="match status" value="1"/>
</dbReference>
<dbReference type="InterPro" id="IPR019826">
    <property type="entry name" value="Carboxylesterase_B_AS"/>
</dbReference>
<keyword evidence="8" id="KW-1015">Disulfide bond</keyword>
<dbReference type="SUPFAM" id="SSF57716">
    <property type="entry name" value="Glucocorticoid receptor-like (DNA-binding domain)"/>
    <property type="match status" value="1"/>
</dbReference>
<dbReference type="GO" id="GO:0052689">
    <property type="term" value="F:carboxylic ester hydrolase activity"/>
    <property type="evidence" value="ECO:0007669"/>
    <property type="project" value="UniProtKB-KW"/>
</dbReference>
<dbReference type="Pfam" id="PF05485">
    <property type="entry name" value="THAP"/>
    <property type="match status" value="1"/>
</dbReference>
<dbReference type="InterPro" id="IPR019819">
    <property type="entry name" value="Carboxylesterase_B_CS"/>
</dbReference>
<dbReference type="InterPro" id="IPR006612">
    <property type="entry name" value="THAP_Znf"/>
</dbReference>
<dbReference type="GO" id="GO:0008270">
    <property type="term" value="F:zinc ion binding"/>
    <property type="evidence" value="ECO:0007669"/>
    <property type="project" value="UniProtKB-KW"/>
</dbReference>
<organism evidence="14 15">
    <name type="scientific">Phaedon cochleariae</name>
    <name type="common">Mustard beetle</name>
    <dbReference type="NCBI Taxonomy" id="80249"/>
    <lineage>
        <taxon>Eukaryota</taxon>
        <taxon>Metazoa</taxon>
        <taxon>Ecdysozoa</taxon>
        <taxon>Arthropoda</taxon>
        <taxon>Hexapoda</taxon>
        <taxon>Insecta</taxon>
        <taxon>Pterygota</taxon>
        <taxon>Neoptera</taxon>
        <taxon>Endopterygota</taxon>
        <taxon>Coleoptera</taxon>
        <taxon>Polyphaga</taxon>
        <taxon>Cucujiformia</taxon>
        <taxon>Chrysomeloidea</taxon>
        <taxon>Chrysomelidae</taxon>
        <taxon>Chrysomelinae</taxon>
        <taxon>Chrysomelini</taxon>
        <taxon>Phaedon</taxon>
    </lineage>
</organism>
<dbReference type="PROSITE" id="PS00941">
    <property type="entry name" value="CARBOXYLESTERASE_B_2"/>
    <property type="match status" value="1"/>
</dbReference>
<evidence type="ECO:0000256" key="8">
    <source>
        <dbReference type="ARBA" id="ARBA00023157"/>
    </source>
</evidence>
<proteinExistence type="inferred from homology"/>
<evidence type="ECO:0000313" key="14">
    <source>
        <dbReference type="EMBL" id="CAG9823989.1"/>
    </source>
</evidence>
<keyword evidence="4 10" id="KW-0863">Zinc-finger</keyword>
<dbReference type="InterPro" id="IPR029058">
    <property type="entry name" value="AB_hydrolase_fold"/>
</dbReference>
<dbReference type="OrthoDB" id="19653at2759"/>
<keyword evidence="9" id="KW-0325">Glycoprotein</keyword>
<keyword evidence="6" id="KW-0862">Zinc</keyword>
<dbReference type="Proteomes" id="UP001153737">
    <property type="component" value="Chromosome 7"/>
</dbReference>
<dbReference type="GO" id="GO:0003677">
    <property type="term" value="F:DNA binding"/>
    <property type="evidence" value="ECO:0007669"/>
    <property type="project" value="UniProtKB-UniRule"/>
</dbReference>
<dbReference type="Gene3D" id="3.40.50.1820">
    <property type="entry name" value="alpha/beta hydrolase"/>
    <property type="match status" value="2"/>
</dbReference>
<feature type="region of interest" description="Disordered" evidence="12">
    <location>
        <begin position="316"/>
        <end position="352"/>
    </location>
</feature>
<evidence type="ECO:0000256" key="6">
    <source>
        <dbReference type="ARBA" id="ARBA00022833"/>
    </source>
</evidence>
<dbReference type="Pfam" id="PF00135">
    <property type="entry name" value="COesterase"/>
    <property type="match status" value="1"/>
</dbReference>
<gene>
    <name evidence="14" type="ORF">PHAECO_LOCUS11022</name>
</gene>
<keyword evidence="7 10" id="KW-0238">DNA-binding</keyword>
<evidence type="ECO:0000256" key="4">
    <source>
        <dbReference type="ARBA" id="ARBA00022771"/>
    </source>
</evidence>
<evidence type="ECO:0000259" key="13">
    <source>
        <dbReference type="PROSITE" id="PS50950"/>
    </source>
</evidence>
<comment type="similarity">
    <text evidence="1 11">Belongs to the type-B carboxylesterase/lipase family.</text>
</comment>
<reference evidence="14" key="2">
    <citation type="submission" date="2022-10" db="EMBL/GenBank/DDBJ databases">
        <authorList>
            <consortium name="ENA_rothamsted_submissions"/>
            <consortium name="culmorum"/>
            <person name="King R."/>
        </authorList>
    </citation>
    <scope>NUCLEOTIDE SEQUENCE</scope>
</reference>
<dbReference type="PANTHER" id="PTHR43142:SF1">
    <property type="entry name" value="CARBOXYLIC ESTER HYDROLASE"/>
    <property type="match status" value="1"/>
</dbReference>
<evidence type="ECO:0000256" key="11">
    <source>
        <dbReference type="RuleBase" id="RU361235"/>
    </source>
</evidence>
<evidence type="ECO:0000256" key="5">
    <source>
        <dbReference type="ARBA" id="ARBA00022801"/>
    </source>
</evidence>
<dbReference type="PROSITE" id="PS00122">
    <property type="entry name" value="CARBOXYLESTERASE_B_1"/>
    <property type="match status" value="1"/>
</dbReference>
<evidence type="ECO:0000256" key="7">
    <source>
        <dbReference type="ARBA" id="ARBA00023125"/>
    </source>
</evidence>
<keyword evidence="5 11" id="KW-0378">Hydrolase</keyword>
<dbReference type="InterPro" id="IPR002018">
    <property type="entry name" value="CarbesteraseB"/>
</dbReference>
<sequence length="571" mass="62463">MENDNVYTKYCLVPQCLSSTKVSPGKIFLSLAVGSSDKNKEKRKLWLQAINRNDLSEKTRGFVCEDHFEAVLLNISDGPILGGTDRTVDNNEMYYYFRGIPYAEPPIGHLRFEPPLAKTPWEDTIDCTTEGSQCIQGSDPVNGSEDCLFINVYTPSLNGSLAVLVYMAGGAFAVGDSTYAGHGPDYFLEQGIVFVSFNYRLGIFGFIGTEDLTCPGNAGLKDQVLALNWVQRNIAFFGGNPENVTIFGDSAGAASVAYHLQSNVSRESRPIDEMGCPTDSGGGMQTTKIGGLVRNMAETFESSTVLEEIANPFAKSSAIQRTPTRQRTSSLSDLGRNRDSNATSTKKTKRPKHEAILISGKDMTYADLLRTVKRSVNPSELGAEVKNIKKTKNGNILLTVSNGYEKAEALKRKIEEKVPVATTSHLVNKTVIHIKDLDEVSTEEEIKDAITEAIALMLQNALAGLSFGPVREPVHDGAFFTGESEDMLSRGQFNRVPCLMGVNSNEAAVIREVTATFRLYVGSYALKTNDLAPVDLTDNPIRRYLAANAIKCRYFRCSITVTSSENIVKLA</sequence>
<keyword evidence="3" id="KW-0479">Metal-binding</keyword>
<evidence type="ECO:0000313" key="15">
    <source>
        <dbReference type="Proteomes" id="UP001153737"/>
    </source>
</evidence>
<dbReference type="PANTHER" id="PTHR43142">
    <property type="entry name" value="CARBOXYLIC ESTER HYDROLASE"/>
    <property type="match status" value="1"/>
</dbReference>
<keyword evidence="15" id="KW-1185">Reference proteome</keyword>
<evidence type="ECO:0000256" key="10">
    <source>
        <dbReference type="PROSITE-ProRule" id="PRU00309"/>
    </source>
</evidence>
<accession>A0A9N9SHX5</accession>
<evidence type="ECO:0000256" key="1">
    <source>
        <dbReference type="ARBA" id="ARBA00005964"/>
    </source>
</evidence>
<feature type="domain" description="THAP-type" evidence="13">
    <location>
        <begin position="7"/>
        <end position="97"/>
    </location>
</feature>
<protein>
    <recommendedName>
        <fullName evidence="11">Carboxylic ester hydrolase</fullName>
        <ecNumber evidence="11">3.1.1.-</ecNumber>
    </recommendedName>
</protein>
<dbReference type="SUPFAM" id="SSF53474">
    <property type="entry name" value="alpha/beta-Hydrolases"/>
    <property type="match status" value="1"/>
</dbReference>
<feature type="compositionally biased region" description="Polar residues" evidence="12">
    <location>
        <begin position="317"/>
        <end position="332"/>
    </location>
</feature>